<feature type="region of interest" description="Disordered" evidence="1">
    <location>
        <begin position="73"/>
        <end position="95"/>
    </location>
</feature>
<dbReference type="EMBL" id="BKCJ010006029">
    <property type="protein sequence ID" value="GEU69956.1"/>
    <property type="molecule type" value="Genomic_DNA"/>
</dbReference>
<feature type="compositionally biased region" description="Low complexity" evidence="1">
    <location>
        <begin position="16"/>
        <end position="30"/>
    </location>
</feature>
<sequence>MMVQAQEEMGEGSVNPTTPTIIQPSTSQPQKKQKPRKTKRKDTKLPQTSGPTTNVVDEVVNEEINDRLVRAATSTSSLEAEQDNGGGPKCQKTIGDTIPQTRVLDLETIKTTQAMEIKSLKIRVKKLEKKKRSRTHKLQRLYNVVLTARVDSSNEASLEASAVDEVSTATTTTATIDDITLAKALMEIKSEKPKATTASTTPRLKGLLFRNMSKHLYQEFPITEKRRKFFAAKREEEKRNIPLTIAQQRSIMCTYLKNMKGWKTKSLKNKSFANIQELFDKAMKRKMEDDKESVELKHCLEIILEDGDDVTINATPLSSKSPTIVDYTIHKEGKKSYFQIFRADELLLVSPFLCSDYSKVDSESEPAEQRPERHESLTPLSEFPFALVVAPLRIHRRPAILVRPGEAIPFGRPYRTECA</sequence>
<evidence type="ECO:0000256" key="1">
    <source>
        <dbReference type="SAM" id="MobiDB-lite"/>
    </source>
</evidence>
<dbReference type="AlphaFoldDB" id="A0A6L2M7F5"/>
<comment type="caution">
    <text evidence="2">The sequence shown here is derived from an EMBL/GenBank/DDBJ whole genome shotgun (WGS) entry which is preliminary data.</text>
</comment>
<feature type="compositionally biased region" description="Basic residues" evidence="1">
    <location>
        <begin position="31"/>
        <end position="42"/>
    </location>
</feature>
<evidence type="ECO:0000313" key="2">
    <source>
        <dbReference type="EMBL" id="GEU69956.1"/>
    </source>
</evidence>
<reference evidence="2" key="1">
    <citation type="journal article" date="2019" name="Sci. Rep.">
        <title>Draft genome of Tanacetum cinerariifolium, the natural source of mosquito coil.</title>
        <authorList>
            <person name="Yamashiro T."/>
            <person name="Shiraishi A."/>
            <person name="Satake H."/>
            <person name="Nakayama K."/>
        </authorList>
    </citation>
    <scope>NUCLEOTIDE SEQUENCE</scope>
</reference>
<feature type="region of interest" description="Disordered" evidence="1">
    <location>
        <begin position="1"/>
        <end position="54"/>
    </location>
</feature>
<proteinExistence type="predicted"/>
<organism evidence="2">
    <name type="scientific">Tanacetum cinerariifolium</name>
    <name type="common">Dalmatian daisy</name>
    <name type="synonym">Chrysanthemum cinerariifolium</name>
    <dbReference type="NCBI Taxonomy" id="118510"/>
    <lineage>
        <taxon>Eukaryota</taxon>
        <taxon>Viridiplantae</taxon>
        <taxon>Streptophyta</taxon>
        <taxon>Embryophyta</taxon>
        <taxon>Tracheophyta</taxon>
        <taxon>Spermatophyta</taxon>
        <taxon>Magnoliopsida</taxon>
        <taxon>eudicotyledons</taxon>
        <taxon>Gunneridae</taxon>
        <taxon>Pentapetalae</taxon>
        <taxon>asterids</taxon>
        <taxon>campanulids</taxon>
        <taxon>Asterales</taxon>
        <taxon>Asteraceae</taxon>
        <taxon>Asteroideae</taxon>
        <taxon>Anthemideae</taxon>
        <taxon>Anthemidinae</taxon>
        <taxon>Tanacetum</taxon>
    </lineage>
</organism>
<protein>
    <submittedName>
        <fullName evidence="2">Uncharacterized protein</fullName>
    </submittedName>
</protein>
<name>A0A6L2M7F5_TANCI</name>
<gene>
    <name evidence="2" type="ORF">Tci_041934</name>
</gene>
<accession>A0A6L2M7F5</accession>